<name>A0ABX7Q2N5_9BACT</name>
<protein>
    <submittedName>
        <fullName evidence="2">MBL fold metallo-hydrolase</fullName>
    </submittedName>
</protein>
<dbReference type="InterPro" id="IPR052533">
    <property type="entry name" value="WalJ/YycJ-like"/>
</dbReference>
<keyword evidence="3" id="KW-1185">Reference proteome</keyword>
<dbReference type="Gene3D" id="3.60.15.10">
    <property type="entry name" value="Ribonuclease Z/Hydroxyacylglutathione hydrolase-like"/>
    <property type="match status" value="1"/>
</dbReference>
<dbReference type="SMART" id="SM00849">
    <property type="entry name" value="Lactamase_B"/>
    <property type="match status" value="1"/>
</dbReference>
<feature type="domain" description="Metallo-beta-lactamase" evidence="1">
    <location>
        <begin position="11"/>
        <end position="213"/>
    </location>
</feature>
<dbReference type="InterPro" id="IPR036866">
    <property type="entry name" value="RibonucZ/Hydroxyglut_hydro"/>
</dbReference>
<dbReference type="PANTHER" id="PTHR47619">
    <property type="entry name" value="METALLO-HYDROLASE YYCJ-RELATED"/>
    <property type="match status" value="1"/>
</dbReference>
<dbReference type="RefSeq" id="WP_207162974.1">
    <property type="nucleotide sequence ID" value="NZ_CP071382.1"/>
</dbReference>
<dbReference type="Proteomes" id="UP000663651">
    <property type="component" value="Chromosome"/>
</dbReference>
<evidence type="ECO:0000259" key="1">
    <source>
        <dbReference type="SMART" id="SM00849"/>
    </source>
</evidence>
<organism evidence="2 3">
    <name type="scientific">Geobacter benzoatilyticus</name>
    <dbReference type="NCBI Taxonomy" id="2815309"/>
    <lineage>
        <taxon>Bacteria</taxon>
        <taxon>Pseudomonadati</taxon>
        <taxon>Thermodesulfobacteriota</taxon>
        <taxon>Desulfuromonadia</taxon>
        <taxon>Geobacterales</taxon>
        <taxon>Geobacteraceae</taxon>
        <taxon>Geobacter</taxon>
    </lineage>
</organism>
<evidence type="ECO:0000313" key="3">
    <source>
        <dbReference type="Proteomes" id="UP000663651"/>
    </source>
</evidence>
<reference evidence="2 3" key="1">
    <citation type="submission" date="2021-03" db="EMBL/GenBank/DDBJ databases">
        <title>Geobacter metallireducens gen. nov. sp. nov., a microorganism capable of coupling the complete oxidation of organic compounds to the reduction of iron and other metals.</title>
        <authorList>
            <person name="Li Y."/>
        </authorList>
    </citation>
    <scope>NUCLEOTIDE SEQUENCE [LARGE SCALE GENOMIC DNA]</scope>
    <source>
        <strain evidence="2 3">Jerry-YX</strain>
    </source>
</reference>
<gene>
    <name evidence="2" type="ORF">JZM60_13630</name>
</gene>
<dbReference type="PANTHER" id="PTHR47619:SF1">
    <property type="entry name" value="EXODEOXYRIBONUCLEASE WALJ"/>
    <property type="match status" value="1"/>
</dbReference>
<sequence length="256" mass="28366">MRVCLLASGSKGNSLFIETEESRILIDVGLSAREIVRRLAVIGVDASELDGVFVSHEHVDHVRGVDVLSRKFHIPVHISYPTHQKIREGIRDTDVVEFESGYSFCFRDLLIDPFSITHDACDPVGFTIECRDGKAGIATDLGIATRLVSDKLKGCRVLVIESNHDEEMLMDGPYPWHLKQRIKSRHGHLSNHDSATLLAEVLHPGLEGLFLAHLSEVNNDPAIARQVTANLLTSQTTCSPRLIVGDQYCPSEILNL</sequence>
<evidence type="ECO:0000313" key="2">
    <source>
        <dbReference type="EMBL" id="QSV45168.1"/>
    </source>
</evidence>
<dbReference type="InterPro" id="IPR001279">
    <property type="entry name" value="Metallo-B-lactamas"/>
</dbReference>
<accession>A0ABX7Q2N5</accession>
<dbReference type="EMBL" id="CP071382">
    <property type="protein sequence ID" value="QSV45168.1"/>
    <property type="molecule type" value="Genomic_DNA"/>
</dbReference>
<dbReference type="SUPFAM" id="SSF56281">
    <property type="entry name" value="Metallo-hydrolase/oxidoreductase"/>
    <property type="match status" value="1"/>
</dbReference>
<proteinExistence type="predicted"/>
<dbReference type="Pfam" id="PF12706">
    <property type="entry name" value="Lactamase_B_2"/>
    <property type="match status" value="1"/>
</dbReference>